<keyword evidence="3" id="KW-1185">Reference proteome</keyword>
<protein>
    <submittedName>
        <fullName evidence="2">Uncharacterized protein</fullName>
    </submittedName>
</protein>
<organism evidence="2 3">
    <name type="scientific">Chelydra serpentina</name>
    <name type="common">Snapping turtle</name>
    <name type="synonym">Testudo serpentina</name>
    <dbReference type="NCBI Taxonomy" id="8475"/>
    <lineage>
        <taxon>Eukaryota</taxon>
        <taxon>Metazoa</taxon>
        <taxon>Chordata</taxon>
        <taxon>Craniata</taxon>
        <taxon>Vertebrata</taxon>
        <taxon>Euteleostomi</taxon>
        <taxon>Archelosauria</taxon>
        <taxon>Testudinata</taxon>
        <taxon>Testudines</taxon>
        <taxon>Cryptodira</taxon>
        <taxon>Durocryptodira</taxon>
        <taxon>Americhelydia</taxon>
        <taxon>Chelydroidea</taxon>
        <taxon>Chelydridae</taxon>
        <taxon>Chelydra</taxon>
    </lineage>
</organism>
<feature type="compositionally biased region" description="Pro residues" evidence="1">
    <location>
        <begin position="1"/>
        <end position="10"/>
    </location>
</feature>
<dbReference type="Ensembl" id="ENSCSRT00000009617.1">
    <property type="protein sequence ID" value="ENSCSRP00000009294.1"/>
    <property type="gene ID" value="ENSCSRG00000006954.1"/>
</dbReference>
<dbReference type="Proteomes" id="UP000694403">
    <property type="component" value="Unplaced"/>
</dbReference>
<evidence type="ECO:0000313" key="3">
    <source>
        <dbReference type="Proteomes" id="UP000694403"/>
    </source>
</evidence>
<reference evidence="2" key="2">
    <citation type="submission" date="2025-09" db="UniProtKB">
        <authorList>
            <consortium name="Ensembl"/>
        </authorList>
    </citation>
    <scope>IDENTIFICATION</scope>
</reference>
<evidence type="ECO:0000313" key="2">
    <source>
        <dbReference type="Ensembl" id="ENSCSRP00000009294.1"/>
    </source>
</evidence>
<evidence type="ECO:0000256" key="1">
    <source>
        <dbReference type="SAM" id="MobiDB-lite"/>
    </source>
</evidence>
<accession>A0A8C3S9H5</accession>
<name>A0A8C3S9H5_CHESE</name>
<proteinExistence type="predicted"/>
<feature type="region of interest" description="Disordered" evidence="1">
    <location>
        <begin position="1"/>
        <end position="35"/>
    </location>
</feature>
<dbReference type="AlphaFoldDB" id="A0A8C3S9H5"/>
<reference evidence="2" key="1">
    <citation type="submission" date="2025-08" db="UniProtKB">
        <authorList>
            <consortium name="Ensembl"/>
        </authorList>
    </citation>
    <scope>IDENTIFICATION</scope>
</reference>
<sequence length="91" mass="9449">QTLPFNPPADTPSKSGCPVVPGTAETPTKDGGPDSAGVVQLIVRVRVLDAKSSQMGKLRPKDAMSFVHVCTENNGAKLGTESKFSESQPGP</sequence>